<dbReference type="OrthoDB" id="5179658at2"/>
<organism evidence="1 2">
    <name type="scientific">Candidatus Nanopelagicus hibericus</name>
    <dbReference type="NCBI Taxonomy" id="1884915"/>
    <lineage>
        <taxon>Bacteria</taxon>
        <taxon>Bacillati</taxon>
        <taxon>Actinomycetota</taxon>
        <taxon>Actinomycetes</taxon>
        <taxon>Candidatus Nanopelagicales</taxon>
        <taxon>Candidatus Nanopelagicaceae</taxon>
        <taxon>Candidatus Nanopelagicus</taxon>
    </lineage>
</organism>
<evidence type="ECO:0000313" key="2">
    <source>
        <dbReference type="Proteomes" id="UP000217171"/>
    </source>
</evidence>
<keyword evidence="2" id="KW-1185">Reference proteome</keyword>
<dbReference type="Pfam" id="PF18986">
    <property type="entry name" value="DUF5719"/>
    <property type="match status" value="1"/>
</dbReference>
<protein>
    <submittedName>
        <fullName evidence="1">Uncharacterized protein</fullName>
    </submittedName>
</protein>
<accession>A0A249K863</accession>
<sequence length="443" mass="46565">MKISQFRWKILTIPLVLICLAGISYFAPSQIEQVKLTSTYPATVCPAIGNKVSSIAALVNSKINRRLIDGKSKRLNPGKSSVIPLVSEAVLVEGNSGTALTFANSSWKAVVPCSISNGEQWFAGGSGALTSKSFLYITNSGFSESSVDIEIFTPTGPIEPKSVVIAQDSTKKISVDSMIPGEEVIMMAVKTKSGRVSSFLFDERKKGLKSLGADFVAPVAAASKQVKISAISGFTGKLITSKNLVTHTLRLLVPASIDANVAVTINSNDGNFVPLGLSELDVKGQKVLDIPLTFAPTNQPFSVIIDSDQPILASVLSTFTYGKSFEIAWATAADPLSKWSVNLTGSKPILSFVGDQISVEVSATGVNGKKIQQQLTGSNFLTWSAPVGLNRLQITAKSKGISGGVILLPADGGIGSSYIPMNNGANLETAAEPIADAKVISRG</sequence>
<dbReference type="KEGG" id="nhi:B1s21160_01160"/>
<name>A0A249K863_9ACTN</name>
<dbReference type="EMBL" id="CP016771">
    <property type="protein sequence ID" value="ASY12977.1"/>
    <property type="molecule type" value="Genomic_DNA"/>
</dbReference>
<proteinExistence type="predicted"/>
<reference evidence="1 2" key="1">
    <citation type="submission" date="2016-07" db="EMBL/GenBank/DDBJ databases">
        <title>High microdiversification within the ubiquitous acI lineage of Actinobacteria.</title>
        <authorList>
            <person name="Neuenschwander S.M."/>
            <person name="Salcher M."/>
            <person name="Ghai R."/>
            <person name="Pernthaler J."/>
        </authorList>
    </citation>
    <scope>NUCLEOTIDE SEQUENCE [LARGE SCALE GENOMIC DNA]</scope>
    <source>
        <strain evidence="1">MMS-21-160</strain>
    </source>
</reference>
<dbReference type="RefSeq" id="WP_041887310.1">
    <property type="nucleotide sequence ID" value="NZ_CP016771.1"/>
</dbReference>
<dbReference type="AlphaFoldDB" id="A0A249K863"/>
<dbReference type="Proteomes" id="UP000217171">
    <property type="component" value="Chromosome"/>
</dbReference>
<gene>
    <name evidence="1" type="ORF">B1s21160_01160</name>
</gene>
<evidence type="ECO:0000313" key="1">
    <source>
        <dbReference type="EMBL" id="ASY12977.1"/>
    </source>
</evidence>
<dbReference type="InterPro" id="IPR043777">
    <property type="entry name" value="DUF5719"/>
</dbReference>